<feature type="region of interest" description="Disordered" evidence="1">
    <location>
        <begin position="372"/>
        <end position="408"/>
    </location>
</feature>
<keyword evidence="3" id="KW-1185">Reference proteome</keyword>
<dbReference type="Proteomes" id="UP000266861">
    <property type="component" value="Unassembled WGS sequence"/>
</dbReference>
<proteinExistence type="predicted"/>
<feature type="compositionally biased region" description="Basic and acidic residues" evidence="1">
    <location>
        <begin position="372"/>
        <end position="387"/>
    </location>
</feature>
<accession>A0A397IW56</accession>
<gene>
    <name evidence="2" type="ORF">Glove_188g72</name>
</gene>
<name>A0A397IW56_9GLOM</name>
<comment type="caution">
    <text evidence="2">The sequence shown here is derived from an EMBL/GenBank/DDBJ whole genome shotgun (WGS) entry which is preliminary data.</text>
</comment>
<protein>
    <submittedName>
        <fullName evidence="2">Uncharacterized protein</fullName>
    </submittedName>
</protein>
<evidence type="ECO:0000313" key="2">
    <source>
        <dbReference type="EMBL" id="RHZ76860.1"/>
    </source>
</evidence>
<dbReference type="AlphaFoldDB" id="A0A397IW56"/>
<organism evidence="2 3">
    <name type="scientific">Diversispora epigaea</name>
    <dbReference type="NCBI Taxonomy" id="1348612"/>
    <lineage>
        <taxon>Eukaryota</taxon>
        <taxon>Fungi</taxon>
        <taxon>Fungi incertae sedis</taxon>
        <taxon>Mucoromycota</taxon>
        <taxon>Glomeromycotina</taxon>
        <taxon>Glomeromycetes</taxon>
        <taxon>Diversisporales</taxon>
        <taxon>Diversisporaceae</taxon>
        <taxon>Diversispora</taxon>
    </lineage>
</organism>
<dbReference type="EMBL" id="PQFF01000178">
    <property type="protein sequence ID" value="RHZ76860.1"/>
    <property type="molecule type" value="Genomic_DNA"/>
</dbReference>
<sequence>MLQNLFGKSSTKHGFKWIEAWRNETRNQFSVVLKEIQTNEFSVRNFTHNTVIENLVEFPSNTLIHPFDSGFPENNKLIHEKKNEIFLISLTCVDGNTMNQTVSIISAADIVLDSVRNSLLIPYISSYRNHKTTIDELEQVLALRADDLGISIPSVAINKEKESEKNTNPLENSDLIIKPFCEPKPIFALPIDTQQIIGDKSVDNDTQDNAASRKFISVPTEACDSRKKNLSANFIKSSLEFTSTSQSPFFINKRDNFIINKASTPKHKRNRSIKRYIYSSQDSGQSDPELIADTDPSSPSPINPQPLKRNKRAASSPLHPLIRSNIGAPGKSNNAGIFEQGSLQNKKNGVNNINSESGKIWDNAEIISHESHDKKPLNHGKDSHGNSREPLPTDNNHNNETLTSLNDIDNSNNINNNLPDSNILELGEAVIPDKEDYTYMSIVSPTGYSPKYNNQIKFIITILEIPNEQLDLENVFSILQQKYLESKPPLNNHLEGLVRILRRNLNRFSSIQYKELDIIDETVKQYQAGKRVNNIFNKSSSFDKSKVYQDKGKHTVDDSVKSQMEGISYDTSTTQQSSHSENFDLFKDNIPSYPCIDKSVVEEDTLTQQLKQFMNSMHNVETFVDYILKLKDIKFPKLSLPKSIQSFLLSGKSFFKSFRSFNKPEHQISFESSLNEAINNYIQTTGSSSCSKIVKLTGLNFPN</sequence>
<reference evidence="2 3" key="1">
    <citation type="submission" date="2018-08" db="EMBL/GenBank/DDBJ databases">
        <title>Genome and evolution of the arbuscular mycorrhizal fungus Diversispora epigaea (formerly Glomus versiforme) and its bacterial endosymbionts.</title>
        <authorList>
            <person name="Sun X."/>
            <person name="Fei Z."/>
            <person name="Harrison M."/>
        </authorList>
    </citation>
    <scope>NUCLEOTIDE SEQUENCE [LARGE SCALE GENOMIC DNA]</scope>
    <source>
        <strain evidence="2 3">IT104</strain>
    </source>
</reference>
<evidence type="ECO:0000256" key="1">
    <source>
        <dbReference type="SAM" id="MobiDB-lite"/>
    </source>
</evidence>
<feature type="region of interest" description="Disordered" evidence="1">
    <location>
        <begin position="278"/>
        <end position="338"/>
    </location>
</feature>
<evidence type="ECO:0000313" key="3">
    <source>
        <dbReference type="Proteomes" id="UP000266861"/>
    </source>
</evidence>
<feature type="compositionally biased region" description="Polar residues" evidence="1">
    <location>
        <begin position="393"/>
        <end position="403"/>
    </location>
</feature>